<dbReference type="Proteomes" id="UP001595636">
    <property type="component" value="Unassembled WGS sequence"/>
</dbReference>
<keyword evidence="2" id="KW-1185">Reference proteome</keyword>
<evidence type="ECO:0000313" key="1">
    <source>
        <dbReference type="EMBL" id="MFC3624655.1"/>
    </source>
</evidence>
<dbReference type="InterPro" id="IPR008727">
    <property type="entry name" value="PAAR_motif"/>
</dbReference>
<comment type="caution">
    <text evidence="1">The sequence shown here is derived from an EMBL/GenBank/DDBJ whole genome shotgun (WGS) entry which is preliminary data.</text>
</comment>
<protein>
    <submittedName>
        <fullName evidence="1">PAAR domain-containing protein</fullName>
    </submittedName>
</protein>
<evidence type="ECO:0000313" key="2">
    <source>
        <dbReference type="Proteomes" id="UP001595636"/>
    </source>
</evidence>
<dbReference type="Gene3D" id="2.60.200.60">
    <property type="match status" value="1"/>
</dbReference>
<proteinExistence type="predicted"/>
<sequence>MRGVIRLNDSTDHGGRVITASSTILIDNLPAALVGDLVSCPKEGHSISPILPGDGHFLSENRQVALHGFRAGCGCMLLASSNGFGE</sequence>
<dbReference type="RefSeq" id="WP_390276051.1">
    <property type="nucleotide sequence ID" value="NZ_JBHRYH010000002.1"/>
</dbReference>
<name>A0ABV7TNM9_9NEIS</name>
<reference evidence="2" key="1">
    <citation type="journal article" date="2019" name="Int. J. Syst. Evol. Microbiol.">
        <title>The Global Catalogue of Microorganisms (GCM) 10K type strain sequencing project: providing services to taxonomists for standard genome sequencing and annotation.</title>
        <authorList>
            <consortium name="The Broad Institute Genomics Platform"/>
            <consortium name="The Broad Institute Genome Sequencing Center for Infectious Disease"/>
            <person name="Wu L."/>
            <person name="Ma J."/>
        </authorList>
    </citation>
    <scope>NUCLEOTIDE SEQUENCE [LARGE SCALE GENOMIC DNA]</scope>
    <source>
        <strain evidence="2">KCTC 42195</strain>
    </source>
</reference>
<gene>
    <name evidence="1" type="ORF">ACFOKJ_00655</name>
</gene>
<dbReference type="Pfam" id="PF05488">
    <property type="entry name" value="PAAR_motif"/>
    <property type="match status" value="1"/>
</dbReference>
<organism evidence="1 2">
    <name type="scientific">Vogesella amnigena</name>
    <dbReference type="NCBI Taxonomy" id="1507449"/>
    <lineage>
        <taxon>Bacteria</taxon>
        <taxon>Pseudomonadati</taxon>
        <taxon>Pseudomonadota</taxon>
        <taxon>Betaproteobacteria</taxon>
        <taxon>Neisseriales</taxon>
        <taxon>Chromobacteriaceae</taxon>
        <taxon>Vogesella</taxon>
    </lineage>
</organism>
<accession>A0ABV7TNM9</accession>
<dbReference type="EMBL" id="JBHRYH010000002">
    <property type="protein sequence ID" value="MFC3624655.1"/>
    <property type="molecule type" value="Genomic_DNA"/>
</dbReference>
<dbReference type="CDD" id="cd14744">
    <property type="entry name" value="PAAR_CT_2"/>
    <property type="match status" value="1"/>
</dbReference>